<evidence type="ECO:0000256" key="16">
    <source>
        <dbReference type="ARBA" id="ARBA00023145"/>
    </source>
</evidence>
<evidence type="ECO:0000256" key="20">
    <source>
        <dbReference type="ARBA" id="ARBA00033328"/>
    </source>
</evidence>
<keyword evidence="15" id="KW-0482">Metalloprotease</keyword>
<evidence type="ECO:0000259" key="21">
    <source>
        <dbReference type="Pfam" id="PF04389"/>
    </source>
</evidence>
<evidence type="ECO:0000256" key="2">
    <source>
        <dbReference type="ARBA" id="ARBA00004371"/>
    </source>
</evidence>
<evidence type="ECO:0000256" key="15">
    <source>
        <dbReference type="ARBA" id="ARBA00023049"/>
    </source>
</evidence>
<keyword evidence="23" id="KW-1185">Reference proteome</keyword>
<sequence length="309" mass="35401">MKPELSFKTFKTQTMADFFPRRSVGHKQTVDVLKWLEKVVRSSGFEVQSVPLKIKHWQPNSASAELLSPVKRKLDVLSMIESVGTDGKCITGEVLLFRNSTDLTDRRAEMKYEIVVLVTKLEKVVEFIIEKRDLATTIGRAGGLAVLTDHGVKMLSNNHLAQATRYEASIRKIPYFSLTYPDAMLVSRFTDRKQKMTMKLCSSAKTYTEKLNSRDLIFDLKGWKYPDEFIILEAHFDSVYNTPGFFDNALSVINIFLVLKALKDTGIRPKMTIRVMLADGYEVNYQRTHEYDQITITYCNKDEVFNGLP</sequence>
<evidence type="ECO:0000313" key="23">
    <source>
        <dbReference type="Proteomes" id="UP001497444"/>
    </source>
</evidence>
<dbReference type="SUPFAM" id="SSF53187">
    <property type="entry name" value="Zn-dependent exopeptidases"/>
    <property type="match status" value="1"/>
</dbReference>
<organism evidence="22 23">
    <name type="scientific">Sphagnum jensenii</name>
    <dbReference type="NCBI Taxonomy" id="128206"/>
    <lineage>
        <taxon>Eukaryota</taxon>
        <taxon>Viridiplantae</taxon>
        <taxon>Streptophyta</taxon>
        <taxon>Embryophyta</taxon>
        <taxon>Bryophyta</taxon>
        <taxon>Sphagnophytina</taxon>
        <taxon>Sphagnopsida</taxon>
        <taxon>Sphagnales</taxon>
        <taxon>Sphagnaceae</taxon>
        <taxon>Sphagnum</taxon>
    </lineage>
</organism>
<keyword evidence="8" id="KW-0645">Protease</keyword>
<name>A0ABP0VH25_9BRYO</name>
<evidence type="ECO:0000256" key="4">
    <source>
        <dbReference type="ARBA" id="ARBA00004613"/>
    </source>
</evidence>
<evidence type="ECO:0000256" key="10">
    <source>
        <dbReference type="ARBA" id="ARBA00022729"/>
    </source>
</evidence>
<comment type="subcellular location">
    <subcellularLocation>
        <location evidence="1">Endoplasmic reticulum</location>
    </subcellularLocation>
    <subcellularLocation>
        <location evidence="3">Golgi apparatus</location>
    </subcellularLocation>
    <subcellularLocation>
        <location evidence="2">Lysosome</location>
    </subcellularLocation>
    <subcellularLocation>
        <location evidence="4">Secreted</location>
    </subcellularLocation>
</comment>
<dbReference type="InterPro" id="IPR039866">
    <property type="entry name" value="CPQ"/>
</dbReference>
<comment type="subunit">
    <text evidence="19">Homodimer. The monomeric form is inactive while the homodimer is active.</text>
</comment>
<evidence type="ECO:0000256" key="8">
    <source>
        <dbReference type="ARBA" id="ARBA00022670"/>
    </source>
</evidence>
<evidence type="ECO:0000313" key="22">
    <source>
        <dbReference type="EMBL" id="CAK9253168.1"/>
    </source>
</evidence>
<evidence type="ECO:0000256" key="18">
    <source>
        <dbReference type="ARBA" id="ARBA00023228"/>
    </source>
</evidence>
<keyword evidence="9" id="KW-0479">Metal-binding</keyword>
<keyword evidence="6" id="KW-0964">Secreted</keyword>
<evidence type="ECO:0000256" key="9">
    <source>
        <dbReference type="ARBA" id="ARBA00022723"/>
    </source>
</evidence>
<dbReference type="PANTHER" id="PTHR12053:SF3">
    <property type="entry name" value="CARBOXYPEPTIDASE Q"/>
    <property type="match status" value="1"/>
</dbReference>
<evidence type="ECO:0000256" key="5">
    <source>
        <dbReference type="ARBA" id="ARBA00014116"/>
    </source>
</evidence>
<evidence type="ECO:0000256" key="17">
    <source>
        <dbReference type="ARBA" id="ARBA00023180"/>
    </source>
</evidence>
<evidence type="ECO:0000256" key="11">
    <source>
        <dbReference type="ARBA" id="ARBA00022801"/>
    </source>
</evidence>
<evidence type="ECO:0000256" key="12">
    <source>
        <dbReference type="ARBA" id="ARBA00022824"/>
    </source>
</evidence>
<dbReference type="PANTHER" id="PTHR12053">
    <property type="entry name" value="PROTEASE FAMILY M28 PLASMA GLUTAMATE CARBOXYPEPTIDASE-RELATED"/>
    <property type="match status" value="1"/>
</dbReference>
<evidence type="ECO:0000256" key="19">
    <source>
        <dbReference type="ARBA" id="ARBA00025833"/>
    </source>
</evidence>
<evidence type="ECO:0000256" key="3">
    <source>
        <dbReference type="ARBA" id="ARBA00004555"/>
    </source>
</evidence>
<keyword evidence="18" id="KW-0458">Lysosome</keyword>
<evidence type="ECO:0000256" key="7">
    <source>
        <dbReference type="ARBA" id="ARBA00022645"/>
    </source>
</evidence>
<evidence type="ECO:0000256" key="13">
    <source>
        <dbReference type="ARBA" id="ARBA00022833"/>
    </source>
</evidence>
<evidence type="ECO:0000256" key="14">
    <source>
        <dbReference type="ARBA" id="ARBA00023034"/>
    </source>
</evidence>
<dbReference type="Pfam" id="PF04389">
    <property type="entry name" value="Peptidase_M28"/>
    <property type="match status" value="1"/>
</dbReference>
<evidence type="ECO:0000256" key="1">
    <source>
        <dbReference type="ARBA" id="ARBA00004240"/>
    </source>
</evidence>
<gene>
    <name evidence="22" type="ORF">CSSPJE1EN1_LOCUS28546</name>
</gene>
<comment type="caution">
    <text evidence="22">The sequence shown here is derived from an EMBL/GenBank/DDBJ whole genome shotgun (WGS) entry which is preliminary data.</text>
</comment>
<protein>
    <recommendedName>
        <fullName evidence="5">Carboxypeptidase Q</fullName>
    </recommendedName>
    <alternativeName>
        <fullName evidence="20">Plasma glutamate carboxypeptidase</fullName>
    </alternativeName>
</protein>
<keyword evidence="11" id="KW-0378">Hydrolase</keyword>
<keyword evidence="16" id="KW-0865">Zymogen</keyword>
<keyword evidence="10" id="KW-0732">Signal</keyword>
<reference evidence="22" key="1">
    <citation type="submission" date="2024-02" db="EMBL/GenBank/DDBJ databases">
        <authorList>
            <consortium name="ELIXIR-Norway"/>
            <consortium name="Elixir Norway"/>
        </authorList>
    </citation>
    <scope>NUCLEOTIDE SEQUENCE</scope>
</reference>
<keyword evidence="17" id="KW-0325">Glycoprotein</keyword>
<dbReference type="Proteomes" id="UP001497444">
    <property type="component" value="Unassembled WGS sequence"/>
</dbReference>
<dbReference type="InterPro" id="IPR007484">
    <property type="entry name" value="Peptidase_M28"/>
</dbReference>
<feature type="domain" description="Peptidase M28" evidence="21">
    <location>
        <begin position="217"/>
        <end position="282"/>
    </location>
</feature>
<keyword evidence="14" id="KW-0333">Golgi apparatus</keyword>
<keyword evidence="7" id="KW-0121">Carboxypeptidase</keyword>
<dbReference type="Gene3D" id="3.50.30.30">
    <property type="match status" value="1"/>
</dbReference>
<keyword evidence="13" id="KW-0862">Zinc</keyword>
<accession>A0ABP0VH25</accession>
<proteinExistence type="predicted"/>
<keyword evidence="12" id="KW-0256">Endoplasmic reticulum</keyword>
<evidence type="ECO:0000256" key="6">
    <source>
        <dbReference type="ARBA" id="ARBA00022525"/>
    </source>
</evidence>
<dbReference type="EMBL" id="CAXAQS010000787">
    <property type="protein sequence ID" value="CAK9253168.1"/>
    <property type="molecule type" value="Genomic_DNA"/>
</dbReference>